<gene>
    <name evidence="2" type="primary">Contig6510.g306</name>
    <name evidence="2" type="ORF">STYLEM_14348</name>
</gene>
<feature type="signal peptide" evidence="1">
    <location>
        <begin position="1"/>
        <end position="20"/>
    </location>
</feature>
<keyword evidence="1" id="KW-0732">Signal</keyword>
<protein>
    <submittedName>
        <fullName evidence="2">Uncharacterized protein</fullName>
    </submittedName>
</protein>
<dbReference type="InParanoid" id="A0A078ASV9"/>
<accession>A0A078ASV9</accession>
<proteinExistence type="predicted"/>
<evidence type="ECO:0000256" key="1">
    <source>
        <dbReference type="SAM" id="SignalP"/>
    </source>
</evidence>
<name>A0A078ASV9_STYLE</name>
<dbReference type="EMBL" id="CCKQ01013591">
    <property type="protein sequence ID" value="CDW85274.1"/>
    <property type="molecule type" value="Genomic_DNA"/>
</dbReference>
<evidence type="ECO:0000313" key="2">
    <source>
        <dbReference type="EMBL" id="CDW85274.1"/>
    </source>
</evidence>
<dbReference type="AlphaFoldDB" id="A0A078ASV9"/>
<feature type="chain" id="PRO_5001729679" evidence="1">
    <location>
        <begin position="21"/>
        <end position="155"/>
    </location>
</feature>
<evidence type="ECO:0000313" key="3">
    <source>
        <dbReference type="Proteomes" id="UP000039865"/>
    </source>
</evidence>
<reference evidence="2 3" key="1">
    <citation type="submission" date="2014-06" db="EMBL/GenBank/DDBJ databases">
        <authorList>
            <person name="Swart Estienne"/>
        </authorList>
    </citation>
    <scope>NUCLEOTIDE SEQUENCE [LARGE SCALE GENOMIC DNA]</scope>
    <source>
        <strain evidence="2 3">130c</strain>
    </source>
</reference>
<keyword evidence="3" id="KW-1185">Reference proteome</keyword>
<organism evidence="2 3">
    <name type="scientific">Stylonychia lemnae</name>
    <name type="common">Ciliate</name>
    <dbReference type="NCBI Taxonomy" id="5949"/>
    <lineage>
        <taxon>Eukaryota</taxon>
        <taxon>Sar</taxon>
        <taxon>Alveolata</taxon>
        <taxon>Ciliophora</taxon>
        <taxon>Intramacronucleata</taxon>
        <taxon>Spirotrichea</taxon>
        <taxon>Stichotrichia</taxon>
        <taxon>Sporadotrichida</taxon>
        <taxon>Oxytrichidae</taxon>
        <taxon>Stylonychinae</taxon>
        <taxon>Stylonychia</taxon>
    </lineage>
</organism>
<sequence>MKKCGVTLIGFLVIKVIADAIIVETNIPEPNELEAAKQNPVLLISLPPADKEENTSGAPLPKARSVTPQLSQIVQQRMQLVLKDIAKLCDILSPLDIYSSNGDKQLSAVDPSTQKHKYTKKSYKDQLMRSSIYSQGYKQNALVKTAIIHLNKADW</sequence>
<dbReference type="Proteomes" id="UP000039865">
    <property type="component" value="Unassembled WGS sequence"/>
</dbReference>